<dbReference type="PANTHER" id="PTHR48111">
    <property type="entry name" value="REGULATOR OF RPOS"/>
    <property type="match status" value="1"/>
</dbReference>
<evidence type="ECO:0000256" key="1">
    <source>
        <dbReference type="ARBA" id="ARBA00023125"/>
    </source>
</evidence>
<accession>A0A538T5K6</accession>
<protein>
    <submittedName>
        <fullName evidence="4">Response regulator</fullName>
    </submittedName>
</protein>
<dbReference type="PANTHER" id="PTHR48111:SF50">
    <property type="entry name" value="KDP OPERON TRANSCRIPTIONAL REGULATORY PROTEIN KDPE"/>
    <property type="match status" value="1"/>
</dbReference>
<dbReference type="GO" id="GO:0005829">
    <property type="term" value="C:cytosol"/>
    <property type="evidence" value="ECO:0007669"/>
    <property type="project" value="TreeGrafter"/>
</dbReference>
<keyword evidence="2" id="KW-0597">Phosphoprotein</keyword>
<evidence type="ECO:0000313" key="5">
    <source>
        <dbReference type="Proteomes" id="UP000317716"/>
    </source>
</evidence>
<dbReference type="Proteomes" id="UP000317716">
    <property type="component" value="Unassembled WGS sequence"/>
</dbReference>
<sequence>MDPKPHGSASRAAAVPGADGEGLEPARVLVVDDEPSVVEVFREFLSGEGYALSVALSGEEAVRLIPEIKPDLVLTDINLPGLSGLEVMRFAKREDPEVAVIVVTGYASASTAIDALREGAYDYVTKPFDLDDVQQIVERGIANRRLKAINRRLVGELRQKNEI</sequence>
<evidence type="ECO:0000259" key="3">
    <source>
        <dbReference type="PROSITE" id="PS50110"/>
    </source>
</evidence>
<proteinExistence type="predicted"/>
<keyword evidence="1" id="KW-0238">DNA-binding</keyword>
<organism evidence="4 5">
    <name type="scientific">Eiseniibacteriota bacterium</name>
    <dbReference type="NCBI Taxonomy" id="2212470"/>
    <lineage>
        <taxon>Bacteria</taxon>
        <taxon>Candidatus Eiseniibacteriota</taxon>
    </lineage>
</organism>
<dbReference type="EMBL" id="VBOS01000062">
    <property type="protein sequence ID" value="TMQ58921.1"/>
    <property type="molecule type" value="Genomic_DNA"/>
</dbReference>
<feature type="non-terminal residue" evidence="4">
    <location>
        <position position="163"/>
    </location>
</feature>
<feature type="modified residue" description="4-aspartylphosphate" evidence="2">
    <location>
        <position position="76"/>
    </location>
</feature>
<dbReference type="InterPro" id="IPR001789">
    <property type="entry name" value="Sig_transdc_resp-reg_receiver"/>
</dbReference>
<dbReference type="PROSITE" id="PS50110">
    <property type="entry name" value="RESPONSE_REGULATORY"/>
    <property type="match status" value="1"/>
</dbReference>
<dbReference type="GO" id="GO:0032993">
    <property type="term" value="C:protein-DNA complex"/>
    <property type="evidence" value="ECO:0007669"/>
    <property type="project" value="TreeGrafter"/>
</dbReference>
<dbReference type="Gene3D" id="3.40.50.2300">
    <property type="match status" value="1"/>
</dbReference>
<name>A0A538T5K6_UNCEI</name>
<gene>
    <name evidence="4" type="ORF">E6K72_02020</name>
</gene>
<dbReference type="GO" id="GO:0000976">
    <property type="term" value="F:transcription cis-regulatory region binding"/>
    <property type="evidence" value="ECO:0007669"/>
    <property type="project" value="TreeGrafter"/>
</dbReference>
<evidence type="ECO:0000313" key="4">
    <source>
        <dbReference type="EMBL" id="TMQ58921.1"/>
    </source>
</evidence>
<dbReference type="SUPFAM" id="SSF52172">
    <property type="entry name" value="CheY-like"/>
    <property type="match status" value="1"/>
</dbReference>
<comment type="caution">
    <text evidence="4">The sequence shown here is derived from an EMBL/GenBank/DDBJ whole genome shotgun (WGS) entry which is preliminary data.</text>
</comment>
<dbReference type="InterPro" id="IPR039420">
    <property type="entry name" value="WalR-like"/>
</dbReference>
<evidence type="ECO:0000256" key="2">
    <source>
        <dbReference type="PROSITE-ProRule" id="PRU00169"/>
    </source>
</evidence>
<reference evidence="4 5" key="1">
    <citation type="journal article" date="2019" name="Nat. Microbiol.">
        <title>Mediterranean grassland soil C-N compound turnover is dependent on rainfall and depth, and is mediated by genomically divergent microorganisms.</title>
        <authorList>
            <person name="Diamond S."/>
            <person name="Andeer P.F."/>
            <person name="Li Z."/>
            <person name="Crits-Christoph A."/>
            <person name="Burstein D."/>
            <person name="Anantharaman K."/>
            <person name="Lane K.R."/>
            <person name="Thomas B.C."/>
            <person name="Pan C."/>
            <person name="Northen T.R."/>
            <person name="Banfield J.F."/>
        </authorList>
    </citation>
    <scope>NUCLEOTIDE SEQUENCE [LARGE SCALE GENOMIC DNA]</scope>
    <source>
        <strain evidence="4">WS_2</strain>
    </source>
</reference>
<dbReference type="InterPro" id="IPR011006">
    <property type="entry name" value="CheY-like_superfamily"/>
</dbReference>
<dbReference type="Pfam" id="PF00072">
    <property type="entry name" value="Response_reg"/>
    <property type="match status" value="1"/>
</dbReference>
<dbReference type="GO" id="GO:0006355">
    <property type="term" value="P:regulation of DNA-templated transcription"/>
    <property type="evidence" value="ECO:0007669"/>
    <property type="project" value="TreeGrafter"/>
</dbReference>
<dbReference type="SMART" id="SM00448">
    <property type="entry name" value="REC"/>
    <property type="match status" value="1"/>
</dbReference>
<dbReference type="GO" id="GO:0000156">
    <property type="term" value="F:phosphorelay response regulator activity"/>
    <property type="evidence" value="ECO:0007669"/>
    <property type="project" value="TreeGrafter"/>
</dbReference>
<dbReference type="AlphaFoldDB" id="A0A538T5K6"/>
<feature type="domain" description="Response regulatory" evidence="3">
    <location>
        <begin position="27"/>
        <end position="141"/>
    </location>
</feature>